<comment type="similarity">
    <text evidence="15">Belongs to the helicase family. UvrD subfamily.</text>
</comment>
<feature type="binding site" evidence="15">
    <location>
        <position position="978"/>
    </location>
    <ligand>
        <name>Mg(2+)</name>
        <dbReference type="ChEBI" id="CHEBI:18420"/>
    </ligand>
</feature>
<dbReference type="GO" id="GO:0009338">
    <property type="term" value="C:exodeoxyribonuclease V complex"/>
    <property type="evidence" value="ECO:0007669"/>
    <property type="project" value="TreeGrafter"/>
</dbReference>
<keyword evidence="1 15" id="KW-0540">Nuclease</keyword>
<evidence type="ECO:0000256" key="8">
    <source>
        <dbReference type="ARBA" id="ARBA00022840"/>
    </source>
</evidence>
<dbReference type="Gene3D" id="1.10.3170.10">
    <property type="entry name" value="Recbcd, chain B, domain 2"/>
    <property type="match status" value="1"/>
</dbReference>
<dbReference type="PANTHER" id="PTHR11070:SF23">
    <property type="entry name" value="RECBCD ENZYME SUBUNIT RECB"/>
    <property type="match status" value="1"/>
</dbReference>
<dbReference type="PROSITE" id="PS51217">
    <property type="entry name" value="UVRD_HELICASE_CTER"/>
    <property type="match status" value="1"/>
</dbReference>
<dbReference type="EMBL" id="RKQP01000006">
    <property type="protein sequence ID" value="RPE80824.1"/>
    <property type="molecule type" value="Genomic_DNA"/>
</dbReference>
<feature type="domain" description="UvrD-like helicase C-terminal" evidence="18">
    <location>
        <begin position="485"/>
        <end position="763"/>
    </location>
</feature>
<comment type="catalytic activity">
    <reaction evidence="13 15">
        <text>Couples ATP hydrolysis with the unwinding of duplex DNA by translocating in the 3'-5' direction.</text>
        <dbReference type="EC" id="5.6.2.4"/>
    </reaction>
</comment>
<keyword evidence="20" id="KW-1185">Reference proteome</keyword>
<accession>A0A3N4W6I9</accession>
<evidence type="ECO:0000256" key="10">
    <source>
        <dbReference type="ARBA" id="ARBA00023125"/>
    </source>
</evidence>
<dbReference type="GO" id="GO:0005524">
    <property type="term" value="F:ATP binding"/>
    <property type="evidence" value="ECO:0007669"/>
    <property type="project" value="UniProtKB-UniRule"/>
</dbReference>
<evidence type="ECO:0000256" key="1">
    <source>
        <dbReference type="ARBA" id="ARBA00022722"/>
    </source>
</evidence>
<evidence type="ECO:0000256" key="14">
    <source>
        <dbReference type="ARBA" id="ARBA00048988"/>
    </source>
</evidence>
<sequence length="1196" mass="139364">MNILNPISIPLNQASLIEASAGTGKTYTIANLYLRLILGIACEPMMVEQILVVTFTKAATQELRDRIRLKLKETAKIFSDPNSEKSQLAFAKDPFMQELYQLVATNLSEALLRLSIAEREMDLASIFTIDSFCQKMLFQYAFDSGVRFDIDLQADERDLLIRLSEETWRELFYPTSLLEAQLVTDILNSPEKVLEKLSAYLSEELPPLNPSQQQWLAEDYIQQAVRFEQFLATARHYWKENETQVIEIIQQVFDRQRAEEIKILNGTSYKETSFQQKWLPEINQWVESKALSFPEKTLSYFSQSMLEAKAIKGAEIVRSSHFERWDQFIDEYQQFKNFYSQIEAKLLYRYLQHLRHKLAEYKNSHIEKNFNDMLNYFHQALTGENGDELAKKVRQQFQFAMVDETQDTNLIQYQIFQRIFIDNAESHGFIMIGDPKQSIYKFRGADIFAYLTASQRVAETFTLSKNWRSLPNVVEGINRLFTLPKDQPPFLYDDIHFYPVESNETETNLLNEQQAINLYLLQQDYKAEQAAEHCADQIQQSLSRAMQGELFIQEKDGNGEIQQRVLQPKDIAILVRSHSEAEQIKRSLSARNLQSVFLSERKSVFESEEAKDLALILTACLTPFSQKNVLSALGTALWGLTARDIYQLKNSENIWENYVEQFIGYQQIWQTQGVLPMLHQLFIEQQIVARLNGGRNADRRLTNILHLAELLQEKMDSVENESALLRWFTQQIKKPSNNNDGQILRLESEDALIKIITIHKSKGLEYPVVWLPFVAKSAKRTDSKAMTIYRDEQNNLCWDFNSDDKKIKQGIEEAERAEDLRLLYVALTRAKYQLHLVLPTLWSDKWNALLYLLSDGDIVKNGSTTDYFKRKGITYKSTPLADQAEQTAFVMPSGEEQEITAKEFTGTIREIGQITSFTALQAQNERLRNPLNTALGDTAQDYDSGVLFENFAELTEQENGHFSPYNFPHSTRVGNILHRFFEVLDFQQPLETKAIQQLCEQFSLNDEWIEPVQQWFEQVLQTPFGDNSLFCLADIPLNKRLNEWQFYLRLKNPKALVKINQLLRKHSRLAKRLPDLQFFQFEGYVRGFVDCIVEINQQYYVLDYKSNFLGYLTQDYSIEKIEKTMAQYRYDLQYLLYTLAVHRYLRYRLGEHYDYQRDFGGVAYLFLRGMNGAENSGVYFDKPSLELIEELDQLFG</sequence>
<dbReference type="InterPro" id="IPR027417">
    <property type="entry name" value="P-loop_NTPase"/>
</dbReference>
<evidence type="ECO:0000256" key="9">
    <source>
        <dbReference type="ARBA" id="ARBA00022842"/>
    </source>
</evidence>
<dbReference type="SUPFAM" id="SSF52540">
    <property type="entry name" value="P-loop containing nucleoside triphosphate hydrolases"/>
    <property type="match status" value="1"/>
</dbReference>
<keyword evidence="11 15" id="KW-0234">DNA repair</keyword>
<keyword evidence="2 15" id="KW-0479">Metal-binding</keyword>
<evidence type="ECO:0000259" key="18">
    <source>
        <dbReference type="PROSITE" id="PS51217"/>
    </source>
</evidence>
<dbReference type="RefSeq" id="WP_124211761.1">
    <property type="nucleotide sequence ID" value="NZ_CP016615.1"/>
</dbReference>
<feature type="domain" description="UvrD-like helicase ATP-binding" evidence="17">
    <location>
        <begin position="1"/>
        <end position="470"/>
    </location>
</feature>
<dbReference type="EC" id="3.1.11.5" evidence="15"/>
<dbReference type="PROSITE" id="PS51198">
    <property type="entry name" value="UVRD_HELICASE_ATP_BIND"/>
    <property type="match status" value="1"/>
</dbReference>
<evidence type="ECO:0000256" key="15">
    <source>
        <dbReference type="HAMAP-Rule" id="MF_01485"/>
    </source>
</evidence>
<dbReference type="SUPFAM" id="SSF52980">
    <property type="entry name" value="Restriction endonuclease-like"/>
    <property type="match status" value="1"/>
</dbReference>
<keyword evidence="10 15" id="KW-0238">DNA-binding</keyword>
<dbReference type="OrthoDB" id="9810135at2"/>
<evidence type="ECO:0000256" key="12">
    <source>
        <dbReference type="ARBA" id="ARBA00023235"/>
    </source>
</evidence>
<protein>
    <recommendedName>
        <fullName evidence="15">RecBCD enzyme subunit RecB</fullName>
        <ecNumber evidence="15">3.1.11.5</ecNumber>
        <ecNumber evidence="15">5.6.2.4</ecNumber>
    </recommendedName>
    <alternativeName>
        <fullName evidence="15">DNA 3'-5' helicase subunit RecB</fullName>
    </alternativeName>
    <alternativeName>
        <fullName evidence="15">Exonuclease V subunit RecB</fullName>
        <shortName evidence="15">ExoV subunit RecB</shortName>
    </alternativeName>
    <alternativeName>
        <fullName evidence="15">Helicase/nuclease RecBCD subunit RecB</fullName>
    </alternativeName>
</protein>
<dbReference type="InterPro" id="IPR004586">
    <property type="entry name" value="RecB"/>
</dbReference>
<evidence type="ECO:0000256" key="16">
    <source>
        <dbReference type="PROSITE-ProRule" id="PRU00560"/>
    </source>
</evidence>
<dbReference type="InterPro" id="IPR038726">
    <property type="entry name" value="PDDEXK_AddAB-type"/>
</dbReference>
<dbReference type="Pfam" id="PF12705">
    <property type="entry name" value="PDDEXK_1"/>
    <property type="match status" value="1"/>
</dbReference>
<keyword evidence="12 15" id="KW-0413">Isomerase</keyword>
<dbReference type="GO" id="GO:0005829">
    <property type="term" value="C:cytosol"/>
    <property type="evidence" value="ECO:0007669"/>
    <property type="project" value="TreeGrafter"/>
</dbReference>
<keyword evidence="3 15" id="KW-0547">Nucleotide-binding</keyword>
<dbReference type="Pfam" id="PF00580">
    <property type="entry name" value="UvrD-helicase"/>
    <property type="match status" value="1"/>
</dbReference>
<dbReference type="Proteomes" id="UP000281691">
    <property type="component" value="Unassembled WGS sequence"/>
</dbReference>
<dbReference type="Gene3D" id="1.10.486.10">
    <property type="entry name" value="PCRA, domain 4"/>
    <property type="match status" value="1"/>
</dbReference>
<evidence type="ECO:0000256" key="4">
    <source>
        <dbReference type="ARBA" id="ARBA00022763"/>
    </source>
</evidence>
<dbReference type="EC" id="5.6.2.4" evidence="15"/>
<evidence type="ECO:0000256" key="5">
    <source>
        <dbReference type="ARBA" id="ARBA00022801"/>
    </source>
</evidence>
<dbReference type="Pfam" id="PF13361">
    <property type="entry name" value="UvrD_C"/>
    <property type="match status" value="1"/>
</dbReference>
<evidence type="ECO:0000313" key="19">
    <source>
        <dbReference type="EMBL" id="RPE80824.1"/>
    </source>
</evidence>
<dbReference type="PANTHER" id="PTHR11070">
    <property type="entry name" value="UVRD / RECB / PCRA DNA HELICASE FAMILY MEMBER"/>
    <property type="match status" value="1"/>
</dbReference>
<evidence type="ECO:0000256" key="2">
    <source>
        <dbReference type="ARBA" id="ARBA00022723"/>
    </source>
</evidence>
<evidence type="ECO:0000259" key="17">
    <source>
        <dbReference type="PROSITE" id="PS51198"/>
    </source>
</evidence>
<feature type="region of interest" description="Nuclease activity, interacts with RecD and RecA" evidence="15">
    <location>
        <begin position="911"/>
        <end position="1196"/>
    </location>
</feature>
<comment type="domain">
    <text evidence="15">The N-terminal DNA-binding domain is a ssDNA-dependent ATPase and has ATP-dependent 3'-5' helicase function. This domain interacts with RecC.</text>
</comment>
<proteinExistence type="inferred from homology"/>
<feature type="active site" description="For nuclease activity" evidence="15">
    <location>
        <position position="1103"/>
    </location>
</feature>
<feature type="binding site" evidence="15">
    <location>
        <position position="1090"/>
    </location>
    <ligand>
        <name>Mg(2+)</name>
        <dbReference type="ChEBI" id="CHEBI:18420"/>
    </ligand>
</feature>
<comment type="function">
    <text evidence="15">A helicase/nuclease that prepares dsDNA breaks (DSB) for recombinational DNA repair. Binds to DSBs and unwinds DNA via a highly rapid and processive ATP-dependent bidirectional helicase activity. Unwinds dsDNA until it encounters a Chi (crossover hotspot instigator) sequence from the 3' direction. Cuts ssDNA a few nucleotides 3' to the Chi site. The properties and activities of the enzyme are changed at Chi. The Chi-altered holoenzyme produces a long 3'-ssDNA overhang and facilitates RecA-binding to the ssDNA for homologous DNA recombination and repair. Holoenzyme degrades any linearized DNA that is unable to undergo homologous recombination. In the holoenzyme this subunit contributes ATPase, 3'-5' helicase, exonuclease activity and loads RecA onto ssDNA.</text>
</comment>
<dbReference type="InterPro" id="IPR014017">
    <property type="entry name" value="DNA_helicase_UvrD-like_C"/>
</dbReference>
<dbReference type="GO" id="GO:0000287">
    <property type="term" value="F:magnesium ion binding"/>
    <property type="evidence" value="ECO:0007669"/>
    <property type="project" value="UniProtKB-UniRule"/>
</dbReference>
<name>A0A3N4W6I9_9PAST</name>
<dbReference type="Gene3D" id="3.40.50.300">
    <property type="entry name" value="P-loop containing nucleotide triphosphate hydrolases"/>
    <property type="match status" value="2"/>
</dbReference>
<gene>
    <name evidence="15" type="primary">recB</name>
    <name evidence="19" type="ORF">EDC46_1648</name>
</gene>
<evidence type="ECO:0000256" key="11">
    <source>
        <dbReference type="ARBA" id="ARBA00023204"/>
    </source>
</evidence>
<keyword evidence="5 15" id="KW-0378">Hydrolase</keyword>
<comment type="domain">
    <text evidence="15">The C-terminal domain has nuclease activity and interacts with RecD. It interacts with RecA, facilitating its loading onto ssDNA.</text>
</comment>
<dbReference type="NCBIfam" id="TIGR00609">
    <property type="entry name" value="recB"/>
    <property type="match status" value="1"/>
</dbReference>
<dbReference type="InterPro" id="IPR000212">
    <property type="entry name" value="DNA_helicase_UvrD/REP"/>
</dbReference>
<comment type="miscellaneous">
    <text evidence="15">In the RecBCD complex, RecB has a slow 3'-5' helicase, an exonuclease activity and loads RecA onto ssDNA, RecD has a fast 5'-3' helicase activity, while RecC stimulates the ATPase and processivity of the RecB helicase and contributes to recognition of the Chi site.</text>
</comment>
<dbReference type="GO" id="GO:0043138">
    <property type="term" value="F:3'-5' DNA helicase activity"/>
    <property type="evidence" value="ECO:0007669"/>
    <property type="project" value="UniProtKB-UniRule"/>
</dbReference>
<feature type="binding site" evidence="15">
    <location>
        <position position="1103"/>
    </location>
    <ligand>
        <name>Mg(2+)</name>
        <dbReference type="ChEBI" id="CHEBI:18420"/>
    </ligand>
</feature>
<comment type="catalytic activity">
    <reaction evidence="15">
        <text>Exonucleolytic cleavage (in the presence of ATP) in either 5'- to 3'- or 3'- to 5'-direction to yield 5'-phosphooligonucleotides.</text>
        <dbReference type="EC" id="3.1.11.5"/>
    </reaction>
</comment>
<comment type="caution">
    <text evidence="19">The sequence shown here is derived from an EMBL/GenBank/DDBJ whole genome shotgun (WGS) entry which is preliminary data.</text>
</comment>
<evidence type="ECO:0000313" key="20">
    <source>
        <dbReference type="Proteomes" id="UP000281691"/>
    </source>
</evidence>
<dbReference type="GO" id="GO:0008854">
    <property type="term" value="F:exodeoxyribonuclease V activity"/>
    <property type="evidence" value="ECO:0007669"/>
    <property type="project" value="UniProtKB-EC"/>
</dbReference>
<keyword evidence="7 15" id="KW-0269">Exonuclease</keyword>
<organism evidence="19 20">
    <name type="scientific">Vespertiliibacter pulmonis</name>
    <dbReference type="NCBI Taxonomy" id="1443036"/>
    <lineage>
        <taxon>Bacteria</taxon>
        <taxon>Pseudomonadati</taxon>
        <taxon>Pseudomonadota</taxon>
        <taxon>Gammaproteobacteria</taxon>
        <taxon>Pasteurellales</taxon>
        <taxon>Pasteurellaceae</taxon>
        <taxon>Vespertiliibacter</taxon>
    </lineage>
</organism>
<evidence type="ECO:0000256" key="6">
    <source>
        <dbReference type="ARBA" id="ARBA00022806"/>
    </source>
</evidence>
<dbReference type="InterPro" id="IPR011335">
    <property type="entry name" value="Restrct_endonuc-II-like"/>
</dbReference>
<dbReference type="GO" id="GO:0000724">
    <property type="term" value="P:double-strand break repair via homologous recombination"/>
    <property type="evidence" value="ECO:0007669"/>
    <property type="project" value="UniProtKB-UniRule"/>
</dbReference>
<feature type="region of interest" description="DNA-binding and helicase activity, interacts with RecC" evidence="15">
    <location>
        <begin position="1"/>
        <end position="874"/>
    </location>
</feature>
<evidence type="ECO:0000256" key="7">
    <source>
        <dbReference type="ARBA" id="ARBA00022839"/>
    </source>
</evidence>
<keyword evidence="9 15" id="KW-0460">Magnesium</keyword>
<reference evidence="19 20" key="1">
    <citation type="submission" date="2018-11" db="EMBL/GenBank/DDBJ databases">
        <title>Genomic Encyclopedia of Type Strains, Phase IV (KMG-IV): sequencing the most valuable type-strain genomes for metagenomic binning, comparative biology and taxonomic classification.</title>
        <authorList>
            <person name="Goeker M."/>
        </authorList>
    </citation>
    <scope>NUCLEOTIDE SEQUENCE [LARGE SCALE GENOMIC DNA]</scope>
    <source>
        <strain evidence="19 20">DSM 27238</strain>
    </source>
</reference>
<dbReference type="HAMAP" id="MF_01485">
    <property type="entry name" value="RecB"/>
    <property type="match status" value="1"/>
</dbReference>
<keyword evidence="6 15" id="KW-0347">Helicase</keyword>
<comment type="catalytic activity">
    <reaction evidence="14 15">
        <text>ATP + H2O = ADP + phosphate + H(+)</text>
        <dbReference type="Rhea" id="RHEA:13065"/>
        <dbReference type="ChEBI" id="CHEBI:15377"/>
        <dbReference type="ChEBI" id="CHEBI:15378"/>
        <dbReference type="ChEBI" id="CHEBI:30616"/>
        <dbReference type="ChEBI" id="CHEBI:43474"/>
        <dbReference type="ChEBI" id="CHEBI:456216"/>
        <dbReference type="EC" id="5.6.2.4"/>
    </reaction>
</comment>
<dbReference type="InterPro" id="IPR011604">
    <property type="entry name" value="PDDEXK-like_dom_sf"/>
</dbReference>
<dbReference type="Gene3D" id="3.90.320.10">
    <property type="match status" value="1"/>
</dbReference>
<feature type="binding site" evidence="16">
    <location>
        <begin position="19"/>
        <end position="26"/>
    </location>
    <ligand>
        <name>ATP</name>
        <dbReference type="ChEBI" id="CHEBI:30616"/>
    </ligand>
</feature>
<dbReference type="GO" id="GO:0003677">
    <property type="term" value="F:DNA binding"/>
    <property type="evidence" value="ECO:0007669"/>
    <property type="project" value="UniProtKB-UniRule"/>
</dbReference>
<comment type="subunit">
    <text evidence="15">Heterotrimer of RecB, RecC and RecD. All subunits contribute to DNA-binding. Interacts with RecA.</text>
</comment>
<dbReference type="CDD" id="cd22352">
    <property type="entry name" value="RecB_C-like"/>
    <property type="match status" value="1"/>
</dbReference>
<evidence type="ECO:0000256" key="3">
    <source>
        <dbReference type="ARBA" id="ARBA00022741"/>
    </source>
</evidence>
<dbReference type="InterPro" id="IPR014016">
    <property type="entry name" value="UvrD-like_ATP-bd"/>
</dbReference>
<keyword evidence="8 15" id="KW-0067">ATP-binding</keyword>
<dbReference type="GO" id="GO:0016887">
    <property type="term" value="F:ATP hydrolysis activity"/>
    <property type="evidence" value="ECO:0007669"/>
    <property type="project" value="RHEA"/>
</dbReference>
<evidence type="ECO:0000256" key="13">
    <source>
        <dbReference type="ARBA" id="ARBA00034617"/>
    </source>
</evidence>
<keyword evidence="4 15" id="KW-0227">DNA damage</keyword>
<comment type="cofactor">
    <cofactor evidence="15">
        <name>Mg(2+)</name>
        <dbReference type="ChEBI" id="CHEBI:18420"/>
    </cofactor>
    <text evidence="15">Binds 1 Mg(2+) ion per subunit.</text>
</comment>
<dbReference type="AlphaFoldDB" id="A0A3N4W6I9"/>